<protein>
    <submittedName>
        <fullName evidence="3">Helix-turn-helix domain-containing protein</fullName>
    </submittedName>
</protein>
<reference evidence="3" key="2">
    <citation type="journal article" date="2021" name="PeerJ">
        <title>Extensive microbial diversity within the chicken gut microbiome revealed by metagenomics and culture.</title>
        <authorList>
            <person name="Gilroy R."/>
            <person name="Ravi A."/>
            <person name="Getino M."/>
            <person name="Pursley I."/>
            <person name="Horton D.L."/>
            <person name="Alikhan N.F."/>
            <person name="Baker D."/>
            <person name="Gharbi K."/>
            <person name="Hall N."/>
            <person name="Watson M."/>
            <person name="Adriaenssens E.M."/>
            <person name="Foster-Nyarko E."/>
            <person name="Jarju S."/>
            <person name="Secka A."/>
            <person name="Antonio M."/>
            <person name="Oren A."/>
            <person name="Chaudhuri R.R."/>
            <person name="La Ragione R."/>
            <person name="Hildebrand F."/>
            <person name="Pallen M.J."/>
        </authorList>
    </citation>
    <scope>NUCLEOTIDE SEQUENCE</scope>
    <source>
        <strain evidence="3">ChiBcec6-7307</strain>
    </source>
</reference>
<dbReference type="InterPro" id="IPR010359">
    <property type="entry name" value="IrrE_HExxH"/>
</dbReference>
<evidence type="ECO:0000313" key="4">
    <source>
        <dbReference type="Proteomes" id="UP000886889"/>
    </source>
</evidence>
<dbReference type="GO" id="GO:0003677">
    <property type="term" value="F:DNA binding"/>
    <property type="evidence" value="ECO:0007669"/>
    <property type="project" value="InterPro"/>
</dbReference>
<evidence type="ECO:0000259" key="2">
    <source>
        <dbReference type="PROSITE" id="PS50943"/>
    </source>
</evidence>
<dbReference type="Gene3D" id="1.10.10.2910">
    <property type="match status" value="1"/>
</dbReference>
<dbReference type="InterPro" id="IPR001387">
    <property type="entry name" value="Cro/C1-type_HTH"/>
</dbReference>
<dbReference type="EMBL" id="DVOS01000059">
    <property type="protein sequence ID" value="HIV23678.1"/>
    <property type="molecule type" value="Genomic_DNA"/>
</dbReference>
<dbReference type="Pfam" id="PF01381">
    <property type="entry name" value="HTH_3"/>
    <property type="match status" value="1"/>
</dbReference>
<comment type="caution">
    <text evidence="3">The sequence shown here is derived from an EMBL/GenBank/DDBJ whole genome shotgun (WGS) entry which is preliminary data.</text>
</comment>
<dbReference type="CDD" id="cd00093">
    <property type="entry name" value="HTH_XRE"/>
    <property type="match status" value="1"/>
</dbReference>
<dbReference type="Proteomes" id="UP000886889">
    <property type="component" value="Unassembled WGS sequence"/>
</dbReference>
<dbReference type="AlphaFoldDB" id="A0A9D1P161"/>
<evidence type="ECO:0000313" key="3">
    <source>
        <dbReference type="EMBL" id="HIV23678.1"/>
    </source>
</evidence>
<dbReference type="SMART" id="SM00530">
    <property type="entry name" value="HTH_XRE"/>
    <property type="match status" value="1"/>
</dbReference>
<dbReference type="Pfam" id="PF06114">
    <property type="entry name" value="Peptidase_M78"/>
    <property type="match status" value="1"/>
</dbReference>
<dbReference type="PANTHER" id="PTHR43236">
    <property type="entry name" value="ANTITOXIN HIGA1"/>
    <property type="match status" value="1"/>
</dbReference>
<dbReference type="PROSITE" id="PS50943">
    <property type="entry name" value="HTH_CROC1"/>
    <property type="match status" value="1"/>
</dbReference>
<evidence type="ECO:0000256" key="1">
    <source>
        <dbReference type="ARBA" id="ARBA00007227"/>
    </source>
</evidence>
<dbReference type="SUPFAM" id="SSF47413">
    <property type="entry name" value="lambda repressor-like DNA-binding domains"/>
    <property type="match status" value="1"/>
</dbReference>
<dbReference type="Gene3D" id="1.10.260.40">
    <property type="entry name" value="lambda repressor-like DNA-binding domains"/>
    <property type="match status" value="1"/>
</dbReference>
<dbReference type="InterPro" id="IPR010982">
    <property type="entry name" value="Lambda_DNA-bd_dom_sf"/>
</dbReference>
<feature type="domain" description="HTH cro/C1-type" evidence="2">
    <location>
        <begin position="6"/>
        <end position="60"/>
    </location>
</feature>
<sequence>MLNKNLKYYRLKKNMSKKELASRIGVTPMAVTYYESGERRPDMKTIKALAKALGVKTADFLSNRNQNLVFAHGEFRKGSKLTAGQQDYIREDVEEYMGRFYSAVDILGGEVMPDAPEVHKIMLAGNPEEDAEKMRDYLGISATGPVGNLIQLLENRGILVYACNIENDAFSGMNGRVNGRPYIIFNKHMSPERIRSTIAHEVAHFIFIWPDEMKEKEIEKMATAISGAFLFPEADAKRELGLRRTRISKDMELICREYGISMYLLVKRAALCGIITGTIEKDFYIKAGKAGWKKNEPVRSDPEVPFLFEQLVFRAVSENEITVQKGAELLKQPYKFVADHCFAAEE</sequence>
<reference evidence="3" key="1">
    <citation type="submission" date="2020-10" db="EMBL/GenBank/DDBJ databases">
        <authorList>
            <person name="Gilroy R."/>
        </authorList>
    </citation>
    <scope>NUCLEOTIDE SEQUENCE</scope>
    <source>
        <strain evidence="3">ChiBcec6-7307</strain>
    </source>
</reference>
<gene>
    <name evidence="3" type="ORF">IAC80_07030</name>
</gene>
<proteinExistence type="inferred from homology"/>
<comment type="similarity">
    <text evidence="1">Belongs to the short-chain fatty acyl-CoA assimilation regulator (ScfR) family.</text>
</comment>
<dbReference type="PANTHER" id="PTHR43236:SF1">
    <property type="entry name" value="BLL7220 PROTEIN"/>
    <property type="match status" value="1"/>
</dbReference>
<organism evidence="3 4">
    <name type="scientific">Candidatus Merdiplasma excrementigallinarum</name>
    <dbReference type="NCBI Taxonomy" id="2840864"/>
    <lineage>
        <taxon>Bacteria</taxon>
        <taxon>Bacillati</taxon>
        <taxon>Bacillota</taxon>
        <taxon>Clostridia</taxon>
        <taxon>Lachnospirales</taxon>
        <taxon>Lachnospiraceae</taxon>
        <taxon>Lachnospiraceae incertae sedis</taxon>
        <taxon>Candidatus Merdiplasma</taxon>
    </lineage>
</organism>
<name>A0A9D1P161_9FIRM</name>
<accession>A0A9D1P161</accession>
<dbReference type="InterPro" id="IPR052345">
    <property type="entry name" value="Rad_response_metalloprotease"/>
</dbReference>